<dbReference type="RefSeq" id="WP_127759356.1">
    <property type="nucleotide sequence ID" value="NZ_CP026095.1"/>
</dbReference>
<proteinExistence type="predicted"/>
<sequence length="278" mass="33207">MGKKKKCFNKNSIPFWLLAVIHLGMFLLVLKRKKQKDTWILLLSNMGFAYLFEYLVLNLFHGYRYKPSIMKKRAFDSVLGAIFSQAIYVPITATFLTLLNKNWKWKISFSLFYYCIENLFLRLNIYKVYWWRPIYTVVLLNVYFNISDAFYKALSTQKRWAMVIAHYLAIQVVWSTLLYVSAVKRYIRFGRGYFHTWTEHFKIVPLYSLILSFIAAITSSKAGLFYRMPLPLSHIIIDITLVKMGILKVNINRFLVTCFRYLPMTFISRFFYKTIYKE</sequence>
<dbReference type="KEGG" id="pasa:BAOM_1113"/>
<name>A0A3Q9RKP7_9BACI</name>
<dbReference type="Proteomes" id="UP000283095">
    <property type="component" value="Chromosome"/>
</dbReference>
<protein>
    <submittedName>
        <fullName evidence="1">Uncharacterized protein</fullName>
    </submittedName>
</protein>
<reference evidence="1 2" key="1">
    <citation type="submission" date="2018-01" db="EMBL/GenBank/DDBJ databases">
        <title>Bacillus asahii Genome sequencing and assembly.</title>
        <authorList>
            <person name="Jiang H."/>
            <person name="Feng Y."/>
            <person name="Zhao F."/>
            <person name="Lin X."/>
        </authorList>
    </citation>
    <scope>NUCLEOTIDE SEQUENCE [LARGE SCALE GENOMIC DNA]</scope>
    <source>
        <strain evidence="1 2">OM18</strain>
    </source>
</reference>
<dbReference type="AlphaFoldDB" id="A0A3Q9RKP7"/>
<gene>
    <name evidence="1" type="ORF">BAOM_1113</name>
</gene>
<evidence type="ECO:0000313" key="1">
    <source>
        <dbReference type="EMBL" id="AZV41724.1"/>
    </source>
</evidence>
<dbReference type="EMBL" id="CP026095">
    <property type="protein sequence ID" value="AZV41724.1"/>
    <property type="molecule type" value="Genomic_DNA"/>
</dbReference>
<dbReference type="OrthoDB" id="2942986at2"/>
<organism evidence="1 2">
    <name type="scientific">Peribacillus asahii</name>
    <dbReference type="NCBI Taxonomy" id="228899"/>
    <lineage>
        <taxon>Bacteria</taxon>
        <taxon>Bacillati</taxon>
        <taxon>Bacillota</taxon>
        <taxon>Bacilli</taxon>
        <taxon>Bacillales</taxon>
        <taxon>Bacillaceae</taxon>
        <taxon>Peribacillus</taxon>
    </lineage>
</organism>
<accession>A0A3Q9RKP7</accession>
<evidence type="ECO:0000313" key="2">
    <source>
        <dbReference type="Proteomes" id="UP000283095"/>
    </source>
</evidence>